<dbReference type="PANTHER" id="PTHR11733:SF224">
    <property type="entry name" value="NEPRILYSIN-2"/>
    <property type="match status" value="1"/>
</dbReference>
<dbReference type="InterPro" id="IPR008753">
    <property type="entry name" value="Peptidase_M13_N"/>
</dbReference>
<proteinExistence type="inferred from homology"/>
<dbReference type="InterPro" id="IPR018497">
    <property type="entry name" value="Peptidase_M13_C"/>
</dbReference>
<evidence type="ECO:0000256" key="5">
    <source>
        <dbReference type="ARBA" id="ARBA00022723"/>
    </source>
</evidence>
<dbReference type="GO" id="GO:0004222">
    <property type="term" value="F:metalloendopeptidase activity"/>
    <property type="evidence" value="ECO:0007669"/>
    <property type="project" value="InterPro"/>
</dbReference>
<keyword evidence="5" id="KW-0479">Metal-binding</keyword>
<dbReference type="Gene3D" id="1.10.1380.10">
    <property type="entry name" value="Neutral endopeptidase , domain2"/>
    <property type="match status" value="1"/>
</dbReference>
<evidence type="ECO:0000256" key="8">
    <source>
        <dbReference type="ARBA" id="ARBA00023049"/>
    </source>
</evidence>
<keyword evidence="6" id="KW-0378">Hydrolase</keyword>
<keyword evidence="4" id="KW-0645">Protease</keyword>
<dbReference type="AlphaFoldDB" id="A0A1Y1KG96"/>
<dbReference type="InterPro" id="IPR024079">
    <property type="entry name" value="MetalloPept_cat_dom_sf"/>
</dbReference>
<dbReference type="InterPro" id="IPR000718">
    <property type="entry name" value="Peptidase_M13"/>
</dbReference>
<keyword evidence="9" id="KW-1133">Transmembrane helix</keyword>
<dbReference type="Pfam" id="PF01431">
    <property type="entry name" value="Peptidase_M13"/>
    <property type="match status" value="1"/>
</dbReference>
<evidence type="ECO:0000256" key="1">
    <source>
        <dbReference type="ARBA" id="ARBA00001947"/>
    </source>
</evidence>
<feature type="domain" description="Peptidase M13 C-terminal" evidence="10">
    <location>
        <begin position="532"/>
        <end position="740"/>
    </location>
</feature>
<keyword evidence="8" id="KW-0482">Metalloprotease</keyword>
<keyword evidence="9" id="KW-0812">Transmembrane</keyword>
<keyword evidence="9" id="KW-0472">Membrane</keyword>
<sequence length="742" mass="85159">MPVSSCFRDPSCRNRRTTMERSLMILVSTLIYYVTRLSLIALVLVLHIKTDGISNGAIHAEALVSSRPIPKLGSLRNVCITPACICASSSILNNMDPSVDPCDDFHQFVCGNYRKMTNIPDDEETVGGLQKLRELLQIHLRQTLKGNVNPSEPKPFALLKKLYRVCMNETAIELDGLTTAKSILKELGGWPLLGGQKLDREKFDTRSLRVFFDFKVRPGSRNTSRNVIYVFHASSIFFSTYPYHMVVKYLEQLYSFMVDIAVIFGASKEVAEKEFVNVFRLAEKLHYIKKYINCRARFLTSMSELQNTFPTIPWLKYFNLAFNFPDIHDINMVNICPAHIFEVENLLKSTSKGTQANYFMWMTVFKMASHLTKDLRQRRLNYISLLTGQLRRQARWKQCVAVVAQSMPVATGALYVRKYFRRETKRHVMEMVSDIKSEFINILKQADWLDNTTKNLALEKTLAMVSHVAYPDEILLNKNLEVYYEGLNFTSENYLDMRSRLELFERECSAKSLRLPINKTDWTTHAESAVVNAFYTVKENSIQLPAGILQEAFFSIDRPQFMNYGSIGYIIGHEITHAFDNNGMNYDKDGKLSDSSSLSSAIQKFNEKGKCFISQYDNYTIPELQVNLNGLQTLGENIADNGGFRVAYLGYKRWVKRNGKDPRLPILNYTGSQMFWIAAATTLGCSKQRVEYTEYNFYTSDPHPPKKVRVNFPLANTDYFADDFNCPEGSKMNPVDKCRVWK</sequence>
<dbReference type="CDD" id="cd08662">
    <property type="entry name" value="M13"/>
    <property type="match status" value="1"/>
</dbReference>
<evidence type="ECO:0000256" key="7">
    <source>
        <dbReference type="ARBA" id="ARBA00022833"/>
    </source>
</evidence>
<dbReference type="GO" id="GO:0046872">
    <property type="term" value="F:metal ion binding"/>
    <property type="evidence" value="ECO:0007669"/>
    <property type="project" value="UniProtKB-KW"/>
</dbReference>
<evidence type="ECO:0000259" key="10">
    <source>
        <dbReference type="Pfam" id="PF01431"/>
    </source>
</evidence>
<organism evidence="12">
    <name type="scientific">Photinus pyralis</name>
    <name type="common">Common eastern firefly</name>
    <name type="synonym">Lampyris pyralis</name>
    <dbReference type="NCBI Taxonomy" id="7054"/>
    <lineage>
        <taxon>Eukaryota</taxon>
        <taxon>Metazoa</taxon>
        <taxon>Ecdysozoa</taxon>
        <taxon>Arthropoda</taxon>
        <taxon>Hexapoda</taxon>
        <taxon>Insecta</taxon>
        <taxon>Pterygota</taxon>
        <taxon>Neoptera</taxon>
        <taxon>Endopterygota</taxon>
        <taxon>Coleoptera</taxon>
        <taxon>Polyphaga</taxon>
        <taxon>Elateriformia</taxon>
        <taxon>Elateroidea</taxon>
        <taxon>Lampyridae</taxon>
        <taxon>Lampyrinae</taxon>
        <taxon>Photinus</taxon>
    </lineage>
</organism>
<evidence type="ECO:0000256" key="4">
    <source>
        <dbReference type="ARBA" id="ARBA00022670"/>
    </source>
</evidence>
<dbReference type="EMBL" id="GEZM01086605">
    <property type="protein sequence ID" value="JAV59201.1"/>
    <property type="molecule type" value="Transcribed_RNA"/>
</dbReference>
<dbReference type="InterPro" id="IPR042089">
    <property type="entry name" value="Peptidase_M13_dom_2"/>
</dbReference>
<dbReference type="PANTHER" id="PTHR11733">
    <property type="entry name" value="ZINC METALLOPROTEASE FAMILY M13 NEPRILYSIN-RELATED"/>
    <property type="match status" value="1"/>
</dbReference>
<dbReference type="EMBL" id="GEZM01086606">
    <property type="protein sequence ID" value="JAV59200.1"/>
    <property type="molecule type" value="Transcribed_RNA"/>
</dbReference>
<dbReference type="Gene3D" id="3.40.390.10">
    <property type="entry name" value="Collagenase (Catalytic Domain)"/>
    <property type="match status" value="1"/>
</dbReference>
<dbReference type="PRINTS" id="PR00786">
    <property type="entry name" value="NEPRILYSIN"/>
</dbReference>
<dbReference type="Pfam" id="PF05649">
    <property type="entry name" value="Peptidase_M13_N"/>
    <property type="match status" value="1"/>
</dbReference>
<dbReference type="GO" id="GO:0005886">
    <property type="term" value="C:plasma membrane"/>
    <property type="evidence" value="ECO:0007669"/>
    <property type="project" value="UniProtKB-SubCell"/>
</dbReference>
<name>A0A1Y1KG96_PHOPY</name>
<protein>
    <recommendedName>
        <fullName evidence="13">Peptidase M13 N-terminal domain-containing protein</fullName>
    </recommendedName>
</protein>
<feature type="domain" description="Peptidase M13 N-terminal" evidence="11">
    <location>
        <begin position="101"/>
        <end position="471"/>
    </location>
</feature>
<dbReference type="PROSITE" id="PS51885">
    <property type="entry name" value="NEPRILYSIN"/>
    <property type="match status" value="1"/>
</dbReference>
<comment type="similarity">
    <text evidence="3">Belongs to the peptidase M13 family.</text>
</comment>
<evidence type="ECO:0000256" key="3">
    <source>
        <dbReference type="ARBA" id="ARBA00007357"/>
    </source>
</evidence>
<accession>A0A1Y1KG96</accession>
<keyword evidence="7" id="KW-0862">Zinc</keyword>
<evidence type="ECO:0000256" key="2">
    <source>
        <dbReference type="ARBA" id="ARBA00004401"/>
    </source>
</evidence>
<dbReference type="SUPFAM" id="SSF55486">
    <property type="entry name" value="Metalloproteases ('zincins'), catalytic domain"/>
    <property type="match status" value="1"/>
</dbReference>
<evidence type="ECO:0000259" key="11">
    <source>
        <dbReference type="Pfam" id="PF05649"/>
    </source>
</evidence>
<comment type="subcellular location">
    <subcellularLocation>
        <location evidence="2">Cell membrane</location>
        <topology evidence="2">Single-pass type II membrane protein</topology>
    </subcellularLocation>
</comment>
<reference evidence="12" key="1">
    <citation type="journal article" date="2016" name="Sci. Rep.">
        <title>Molecular characterization of firefly nuptial gifts: a multi-omics approach sheds light on postcopulatory sexual selection.</title>
        <authorList>
            <person name="Al-Wathiqui N."/>
            <person name="Fallon T.R."/>
            <person name="South A."/>
            <person name="Weng J.K."/>
            <person name="Lewis S.M."/>
        </authorList>
    </citation>
    <scope>NUCLEOTIDE SEQUENCE</scope>
</reference>
<evidence type="ECO:0000256" key="9">
    <source>
        <dbReference type="SAM" id="Phobius"/>
    </source>
</evidence>
<evidence type="ECO:0000313" key="12">
    <source>
        <dbReference type="EMBL" id="JAV59200.1"/>
    </source>
</evidence>
<evidence type="ECO:0008006" key="13">
    <source>
        <dbReference type="Google" id="ProtNLM"/>
    </source>
</evidence>
<evidence type="ECO:0000256" key="6">
    <source>
        <dbReference type="ARBA" id="ARBA00022801"/>
    </source>
</evidence>
<feature type="transmembrane region" description="Helical" evidence="9">
    <location>
        <begin position="23"/>
        <end position="46"/>
    </location>
</feature>
<dbReference type="GO" id="GO:0016485">
    <property type="term" value="P:protein processing"/>
    <property type="evidence" value="ECO:0007669"/>
    <property type="project" value="TreeGrafter"/>
</dbReference>
<comment type="cofactor">
    <cofactor evidence="1">
        <name>Zn(2+)</name>
        <dbReference type="ChEBI" id="CHEBI:29105"/>
    </cofactor>
</comment>